<dbReference type="Gene3D" id="1.10.10.10">
    <property type="entry name" value="Winged helix-like DNA-binding domain superfamily/Winged helix DNA-binding domain"/>
    <property type="match status" value="1"/>
</dbReference>
<protein>
    <submittedName>
        <fullName evidence="2">Uncharacterized protein</fullName>
    </submittedName>
</protein>
<gene>
    <name evidence="2" type="ORF">TL16_g06287</name>
</gene>
<dbReference type="EMBL" id="BLQM01000189">
    <property type="protein sequence ID" value="GMH73815.1"/>
    <property type="molecule type" value="Genomic_DNA"/>
</dbReference>
<dbReference type="Proteomes" id="UP001162640">
    <property type="component" value="Unassembled WGS sequence"/>
</dbReference>
<evidence type="ECO:0000313" key="3">
    <source>
        <dbReference type="Proteomes" id="UP001162640"/>
    </source>
</evidence>
<evidence type="ECO:0000313" key="2">
    <source>
        <dbReference type="EMBL" id="GMH73815.1"/>
    </source>
</evidence>
<sequence>MFKIMLTMFSALITYLIGTSPSGITPLVAPAGPGLPPSEVTYGLTKMNILENIGSGSTCTSVASTLDYDIDFTCRLLNAGVGIKLLTADFSEIFQLTEAGSMLLESHPASLRSAVLMLNEETRDSYRSAVTSSLKSGVSGFKEAFKAEFW</sequence>
<reference evidence="3" key="1">
    <citation type="journal article" date="2023" name="Commun. Biol.">
        <title>Genome analysis of Parmales, the sister group of diatoms, reveals the evolutionary specialization of diatoms from phago-mixotrophs to photoautotrophs.</title>
        <authorList>
            <person name="Ban H."/>
            <person name="Sato S."/>
            <person name="Yoshikawa S."/>
            <person name="Yamada K."/>
            <person name="Nakamura Y."/>
            <person name="Ichinomiya M."/>
            <person name="Sato N."/>
            <person name="Blanc-Mathieu R."/>
            <person name="Endo H."/>
            <person name="Kuwata A."/>
            <person name="Ogata H."/>
        </authorList>
    </citation>
    <scope>NUCLEOTIDE SEQUENCE [LARGE SCALE GENOMIC DNA]</scope>
</reference>
<keyword evidence="1" id="KW-0732">Signal</keyword>
<dbReference type="InterPro" id="IPR036388">
    <property type="entry name" value="WH-like_DNA-bd_sf"/>
</dbReference>
<accession>A0A9W7APV2</accession>
<feature type="signal peptide" evidence="1">
    <location>
        <begin position="1"/>
        <end position="18"/>
    </location>
</feature>
<dbReference type="AlphaFoldDB" id="A0A9W7APV2"/>
<organism evidence="2 3">
    <name type="scientific">Triparma laevis f. inornata</name>
    <dbReference type="NCBI Taxonomy" id="1714386"/>
    <lineage>
        <taxon>Eukaryota</taxon>
        <taxon>Sar</taxon>
        <taxon>Stramenopiles</taxon>
        <taxon>Ochrophyta</taxon>
        <taxon>Bolidophyceae</taxon>
        <taxon>Parmales</taxon>
        <taxon>Triparmaceae</taxon>
        <taxon>Triparma</taxon>
    </lineage>
</organism>
<feature type="chain" id="PRO_5040923663" evidence="1">
    <location>
        <begin position="19"/>
        <end position="150"/>
    </location>
</feature>
<proteinExistence type="predicted"/>
<name>A0A9W7APV2_9STRA</name>
<evidence type="ECO:0000256" key="1">
    <source>
        <dbReference type="SAM" id="SignalP"/>
    </source>
</evidence>
<comment type="caution">
    <text evidence="2">The sequence shown here is derived from an EMBL/GenBank/DDBJ whole genome shotgun (WGS) entry which is preliminary data.</text>
</comment>